<reference evidence="8" key="2">
    <citation type="journal article" date="2024" name="Plant">
        <title>Genomic evolution and insights into agronomic trait innovations of Sesamum species.</title>
        <authorList>
            <person name="Miao H."/>
            <person name="Wang L."/>
            <person name="Qu L."/>
            <person name="Liu H."/>
            <person name="Sun Y."/>
            <person name="Le M."/>
            <person name="Wang Q."/>
            <person name="Wei S."/>
            <person name="Zheng Y."/>
            <person name="Lin W."/>
            <person name="Duan Y."/>
            <person name="Cao H."/>
            <person name="Xiong S."/>
            <person name="Wang X."/>
            <person name="Wei L."/>
            <person name="Li C."/>
            <person name="Ma Q."/>
            <person name="Ju M."/>
            <person name="Zhao R."/>
            <person name="Li G."/>
            <person name="Mu C."/>
            <person name="Tian Q."/>
            <person name="Mei H."/>
            <person name="Zhang T."/>
            <person name="Gao T."/>
            <person name="Zhang H."/>
        </authorList>
    </citation>
    <scope>NUCLEOTIDE SEQUENCE</scope>
    <source>
        <strain evidence="8">KEN1</strain>
    </source>
</reference>
<dbReference type="InterPro" id="IPR044174">
    <property type="entry name" value="BC10-like"/>
</dbReference>
<evidence type="ECO:0000256" key="4">
    <source>
        <dbReference type="ARBA" id="ARBA00023136"/>
    </source>
</evidence>
<comment type="subcellular location">
    <subcellularLocation>
        <location evidence="1">Membrane</location>
        <topology evidence="1">Single-pass type II membrane protein</topology>
    </subcellularLocation>
</comment>
<gene>
    <name evidence="8" type="ORF">Slati_0790300</name>
</gene>
<feature type="region of interest" description="Disordered" evidence="6">
    <location>
        <begin position="1"/>
        <end position="39"/>
    </location>
</feature>
<keyword evidence="4 7" id="KW-0472">Membrane</keyword>
<evidence type="ECO:0000256" key="7">
    <source>
        <dbReference type="SAM" id="Phobius"/>
    </source>
</evidence>
<keyword evidence="3" id="KW-0808">Transferase</keyword>
<dbReference type="GO" id="GO:0016020">
    <property type="term" value="C:membrane"/>
    <property type="evidence" value="ECO:0007669"/>
    <property type="project" value="UniProtKB-SubCell"/>
</dbReference>
<keyword evidence="5" id="KW-0325">Glycoprotein</keyword>
<dbReference type="EMBL" id="JACGWN010000003">
    <property type="protein sequence ID" value="KAL0454511.1"/>
    <property type="molecule type" value="Genomic_DNA"/>
</dbReference>
<evidence type="ECO:0000256" key="2">
    <source>
        <dbReference type="ARBA" id="ARBA00022676"/>
    </source>
</evidence>
<dbReference type="InterPro" id="IPR003406">
    <property type="entry name" value="Glyco_trans_14"/>
</dbReference>
<comment type="caution">
    <text evidence="8">The sequence shown here is derived from an EMBL/GenBank/DDBJ whole genome shotgun (WGS) entry which is preliminary data.</text>
</comment>
<organism evidence="8">
    <name type="scientific">Sesamum latifolium</name>
    <dbReference type="NCBI Taxonomy" id="2727402"/>
    <lineage>
        <taxon>Eukaryota</taxon>
        <taxon>Viridiplantae</taxon>
        <taxon>Streptophyta</taxon>
        <taxon>Embryophyta</taxon>
        <taxon>Tracheophyta</taxon>
        <taxon>Spermatophyta</taxon>
        <taxon>Magnoliopsida</taxon>
        <taxon>eudicotyledons</taxon>
        <taxon>Gunneridae</taxon>
        <taxon>Pentapetalae</taxon>
        <taxon>asterids</taxon>
        <taxon>lamiids</taxon>
        <taxon>Lamiales</taxon>
        <taxon>Pedaliaceae</taxon>
        <taxon>Sesamum</taxon>
    </lineage>
</organism>
<evidence type="ECO:0000313" key="8">
    <source>
        <dbReference type="EMBL" id="KAL0454511.1"/>
    </source>
</evidence>
<reference evidence="8" key="1">
    <citation type="submission" date="2020-06" db="EMBL/GenBank/DDBJ databases">
        <authorList>
            <person name="Li T."/>
            <person name="Hu X."/>
            <person name="Zhang T."/>
            <person name="Song X."/>
            <person name="Zhang H."/>
            <person name="Dai N."/>
            <person name="Sheng W."/>
            <person name="Hou X."/>
            <person name="Wei L."/>
        </authorList>
    </citation>
    <scope>NUCLEOTIDE SEQUENCE</scope>
    <source>
        <strain evidence="8">KEN1</strain>
        <tissue evidence="8">Leaf</tissue>
    </source>
</reference>
<proteinExistence type="predicted"/>
<protein>
    <submittedName>
        <fullName evidence="8">Glycosyltransferase BC10</fullName>
    </submittedName>
</protein>
<dbReference type="GO" id="GO:0016757">
    <property type="term" value="F:glycosyltransferase activity"/>
    <property type="evidence" value="ECO:0007669"/>
    <property type="project" value="UniProtKB-KW"/>
</dbReference>
<dbReference type="Pfam" id="PF02485">
    <property type="entry name" value="Branch"/>
    <property type="match status" value="1"/>
</dbReference>
<name>A0AAW2XQG1_9LAMI</name>
<evidence type="ECO:0000256" key="5">
    <source>
        <dbReference type="ARBA" id="ARBA00023180"/>
    </source>
</evidence>
<dbReference type="PANTHER" id="PTHR31042:SF3">
    <property type="entry name" value="OS08G0110400 PROTEIN"/>
    <property type="match status" value="1"/>
</dbReference>
<dbReference type="PANTHER" id="PTHR31042">
    <property type="entry name" value="CORE-2/I-BRANCHING BETA-1,6-N-ACETYLGLUCOSAMINYLTRANSFERASE FAMILY PROTEIN-RELATED"/>
    <property type="match status" value="1"/>
</dbReference>
<accession>A0AAW2XQG1</accession>
<feature type="compositionally biased region" description="Basic and acidic residues" evidence="6">
    <location>
        <begin position="11"/>
        <end position="39"/>
    </location>
</feature>
<keyword evidence="7" id="KW-1133">Transmembrane helix</keyword>
<evidence type="ECO:0000256" key="3">
    <source>
        <dbReference type="ARBA" id="ARBA00022679"/>
    </source>
</evidence>
<feature type="transmembrane region" description="Helical" evidence="7">
    <location>
        <begin position="59"/>
        <end position="78"/>
    </location>
</feature>
<keyword evidence="2" id="KW-0328">Glycosyltransferase</keyword>
<dbReference type="AlphaFoldDB" id="A0AAW2XQG1"/>
<evidence type="ECO:0000256" key="6">
    <source>
        <dbReference type="SAM" id="MobiDB-lite"/>
    </source>
</evidence>
<sequence length="431" mass="49857">MVDFGNPGRLDFVEEKGKGKEEKRRVKEEEMARNREKEDLESRFNSQVSRSVADSSPSLFKLISTLIIFVVGVVVGLVSSSHINRYFTFQNDQFNFKNIYFDSEQISPDGKTVVNREGDGSLSIGSLIGQRNLSHRMTDDELFWRASLVPQKEEFPFKRVPRVAFLFLTRGPLPMLPLWERFFSGQDVEKYSIYVHALPGYELKVSNSSVFYRRQIPSQHVEWGSVSLVDAEKRLLANALLDFSNERFVLLSESCIPIYNFPTVYKYLVESAHSFVESYDDPTRYGRGRYSRWMKPDITLSEWRKGSQWFEMHRTLAVKIVADTKYYMLFRKYCKPSCYPDEHYIPTYLRKFHGALNSNRTVTYVDWSEMAPHPASFTAANATEGFIQSLRNNGTCSYNSGKTPICYLFARKFDPSALEPLLTFASRVMGF</sequence>
<keyword evidence="7" id="KW-0812">Transmembrane</keyword>
<evidence type="ECO:0000256" key="1">
    <source>
        <dbReference type="ARBA" id="ARBA00004606"/>
    </source>
</evidence>